<protein>
    <submittedName>
        <fullName evidence="1">Uncharacterized protein</fullName>
    </submittedName>
</protein>
<reference evidence="2" key="2">
    <citation type="submission" date="2013-12" db="EMBL/GenBank/DDBJ databases">
        <title>Evolution of pathogenesis and genome organization in the Tremellales.</title>
        <authorList>
            <person name="Cuomo C."/>
            <person name="Litvintseva A."/>
            <person name="Heitman J."/>
            <person name="Chen Y."/>
            <person name="Sun S."/>
            <person name="Springer D."/>
            <person name="Dromer F."/>
            <person name="Young S."/>
            <person name="Zeng Q."/>
            <person name="Chapman S."/>
            <person name="Gujja S."/>
            <person name="Saif S."/>
            <person name="Birren B."/>
        </authorList>
    </citation>
    <scope>NUCLEOTIDE SEQUENCE [LARGE SCALE GENOMIC DNA]</scope>
    <source>
        <strain evidence="2">CBS 10435</strain>
    </source>
</reference>
<reference evidence="1 2" key="1">
    <citation type="submission" date="2013-07" db="EMBL/GenBank/DDBJ databases">
        <title>The Genome Sequence of Kwoniella mangroviensis CBS10435.</title>
        <authorList>
            <consortium name="The Broad Institute Genome Sequencing Platform"/>
            <person name="Cuomo C."/>
            <person name="Litvintseva A."/>
            <person name="Chen Y."/>
            <person name="Heitman J."/>
            <person name="Sun S."/>
            <person name="Springer D."/>
            <person name="Dromer F."/>
            <person name="Young S.K."/>
            <person name="Zeng Q."/>
            <person name="Gargeya S."/>
            <person name="Fitzgerald M."/>
            <person name="Abouelleil A."/>
            <person name="Alvarado L."/>
            <person name="Berlin A.M."/>
            <person name="Chapman S.B."/>
            <person name="Dewar J."/>
            <person name="Goldberg J."/>
            <person name="Griggs A."/>
            <person name="Gujja S."/>
            <person name="Hansen M."/>
            <person name="Howarth C."/>
            <person name="Imamovic A."/>
            <person name="Larimer J."/>
            <person name="McCowan C."/>
            <person name="Murphy C."/>
            <person name="Pearson M."/>
            <person name="Priest M."/>
            <person name="Roberts A."/>
            <person name="Saif S."/>
            <person name="Shea T."/>
            <person name="Sykes S."/>
            <person name="Wortman J."/>
            <person name="Nusbaum C."/>
            <person name="Birren B."/>
        </authorList>
    </citation>
    <scope>NUCLEOTIDE SEQUENCE [LARGE SCALE GENOMIC DNA]</scope>
    <source>
        <strain evidence="1 2">CBS 10435</strain>
    </source>
</reference>
<dbReference type="AlphaFoldDB" id="A0A1B9J044"/>
<name>A0A1B9J044_9TREE</name>
<evidence type="ECO:0000313" key="2">
    <source>
        <dbReference type="Proteomes" id="UP000092583"/>
    </source>
</evidence>
<dbReference type="EMBL" id="KI669459">
    <property type="protein sequence ID" value="OCF61147.1"/>
    <property type="molecule type" value="Genomic_DNA"/>
</dbReference>
<keyword evidence="2" id="KW-1185">Reference proteome</keyword>
<gene>
    <name evidence="1" type="ORF">L486_00791</name>
</gene>
<dbReference type="Proteomes" id="UP000092583">
    <property type="component" value="Unassembled WGS sequence"/>
</dbReference>
<organism evidence="1 2">
    <name type="scientific">Kwoniella mangroviensis CBS 10435</name>
    <dbReference type="NCBI Taxonomy" id="1331196"/>
    <lineage>
        <taxon>Eukaryota</taxon>
        <taxon>Fungi</taxon>
        <taxon>Dikarya</taxon>
        <taxon>Basidiomycota</taxon>
        <taxon>Agaricomycotina</taxon>
        <taxon>Tremellomycetes</taxon>
        <taxon>Tremellales</taxon>
        <taxon>Cryptococcaceae</taxon>
        <taxon>Kwoniella</taxon>
    </lineage>
</organism>
<accession>A0A1B9J044</accession>
<sequence length="184" mass="20522">MGSDVFTPIGTMTPSTGHIGMPLFESQANLPPTPERGEANVTLRFAATEGFAGGTTYEVRAVEVGDSGASFWHDRVSFDVIQRNLTDKAFAMYLEYPDGDKTDRWSLKLRSVENSRCRSGTSFMEGTEIHQEPLNFSIPRKMRNLIVNPSTGRNKKAMGNVTSIKRVQGRANYEQKQPGPFEWL</sequence>
<proteinExistence type="predicted"/>
<evidence type="ECO:0000313" key="1">
    <source>
        <dbReference type="EMBL" id="OCF61147.1"/>
    </source>
</evidence>